<keyword evidence="3" id="KW-1185">Reference proteome</keyword>
<evidence type="ECO:0000256" key="1">
    <source>
        <dbReference type="SAM" id="MobiDB-lite"/>
    </source>
</evidence>
<evidence type="ECO:0008006" key="4">
    <source>
        <dbReference type="Google" id="ProtNLM"/>
    </source>
</evidence>
<protein>
    <recommendedName>
        <fullName evidence="4">Tat (Twin-arginine translocation) pathway signal sequence</fullName>
    </recommendedName>
</protein>
<feature type="region of interest" description="Disordered" evidence="1">
    <location>
        <begin position="33"/>
        <end position="58"/>
    </location>
</feature>
<evidence type="ECO:0000313" key="3">
    <source>
        <dbReference type="Proteomes" id="UP001595660"/>
    </source>
</evidence>
<name>A0ABD5NAL9_9EURY</name>
<comment type="caution">
    <text evidence="2">The sequence shown here is derived from an EMBL/GenBank/DDBJ whole genome shotgun (WGS) entry which is preliminary data.</text>
</comment>
<proteinExistence type="predicted"/>
<reference evidence="2 3" key="1">
    <citation type="journal article" date="2019" name="Int. J. Syst. Evol. Microbiol.">
        <title>The Global Catalogue of Microorganisms (GCM) 10K type strain sequencing project: providing services to taxonomists for standard genome sequencing and annotation.</title>
        <authorList>
            <consortium name="The Broad Institute Genomics Platform"/>
            <consortium name="The Broad Institute Genome Sequencing Center for Infectious Disease"/>
            <person name="Wu L."/>
            <person name="Ma J."/>
        </authorList>
    </citation>
    <scope>NUCLEOTIDE SEQUENCE [LARGE SCALE GENOMIC DNA]</scope>
    <source>
        <strain evidence="2 3">CGMCC 1.12562</strain>
    </source>
</reference>
<dbReference type="EMBL" id="JBHRWN010000002">
    <property type="protein sequence ID" value="MFC3476348.1"/>
    <property type="molecule type" value="Genomic_DNA"/>
</dbReference>
<organism evidence="2 3">
    <name type="scientific">Halobacterium litoreum</name>
    <dbReference type="NCBI Taxonomy" id="2039234"/>
    <lineage>
        <taxon>Archaea</taxon>
        <taxon>Methanobacteriati</taxon>
        <taxon>Methanobacteriota</taxon>
        <taxon>Stenosarchaea group</taxon>
        <taxon>Halobacteria</taxon>
        <taxon>Halobacteriales</taxon>
        <taxon>Halobacteriaceae</taxon>
        <taxon>Halobacterium</taxon>
    </lineage>
</organism>
<sequence>MSKDNRQTRSQSKRRTLLKKLGLGAAVGSGLSVGAVGSVTGSPDQSIPNPDPDKHVPGPSMEYGFDTDSEWIAHREEAEDSLNLVINADNPGSYPIDLCYTTENQEACVQGLGETFSIGQQPCVSCPSGHTPTLNYTTATLHDFSSGVSFDMWMGVNMNTGCLWGGNESSGYAKKFQCDMKTRRANLIEEPQNYEGPIESLATDVTNWVANNEKKALVVGGGLLLVAAATFGPGVAGTLVLTA</sequence>
<dbReference type="Proteomes" id="UP001595660">
    <property type="component" value="Unassembled WGS sequence"/>
</dbReference>
<evidence type="ECO:0000313" key="2">
    <source>
        <dbReference type="EMBL" id="MFC3476348.1"/>
    </source>
</evidence>
<gene>
    <name evidence="2" type="ORF">ACFOKC_01280</name>
</gene>
<dbReference type="AlphaFoldDB" id="A0ABD5NAL9"/>
<accession>A0ABD5NAL9</accession>
<dbReference type="RefSeq" id="WP_232572500.1">
    <property type="nucleotide sequence ID" value="NZ_CP089466.1"/>
</dbReference>
<dbReference type="GeneID" id="69117743"/>
<feature type="compositionally biased region" description="Low complexity" evidence="1">
    <location>
        <begin position="33"/>
        <end position="42"/>
    </location>
</feature>